<dbReference type="AlphaFoldDB" id="A0A5N6D7Y9"/>
<dbReference type="EMBL" id="ML735050">
    <property type="protein sequence ID" value="KAB8200180.1"/>
    <property type="molecule type" value="Genomic_DNA"/>
</dbReference>
<sequence>MSSARDPQSPTFFEQRSMQPQTMAQTPISMDAPLDGLSSLSSAHFALIFIDENGKLRFEASPSIASNCQSILSPSVTDSFLRAVALSNKGDPGVIGSPRLNQEHMAGKSPMSPQSPGTSNLSRKNSMFQTHQDGHQTKRKRVSHECVVPMSINCHQKTMLPIRNHGLLRKYYEKAFESLQQINCRILAKAYIKLVEPRKQVNYPYNGRKIISGSSQQFDPELTKPAWWPSGVTHREPDHLLKAERIRLLVHILCELRSSHAICVDKLREADQSIRRQILPSERLQVLDEIYSVREEEEAFLDGRTDGQAVVCVSRVNLPDISEAQAMGSPGSTMKTDLNPVYRKEVPDMESHTSVFPSTGSSPTSDATKHSMASTKSASSVSTTWDPCLPPSLPSLSTLKRTRPGESPYPLEFNTNIFQHEPPTTVSIDSHYPLKYYSEPHLGHNQHSQPLPVIGMTGTADMGCANPYDLSASTRLDPPFSFSLTHTHILTFNVPHFLNLQRSRITTLLYYPFPLYHCTYSTALFILRQMTNARHPPFSQKNKHA</sequence>
<keyword evidence="2" id="KW-0812">Transmembrane</keyword>
<dbReference type="InterPro" id="IPR047092">
    <property type="entry name" value="AFUB_07903/YDR124W-like_hel"/>
</dbReference>
<gene>
    <name evidence="4" type="ORF">BDV34DRAFT_205314</name>
</gene>
<dbReference type="OMA" id="CHQKTML"/>
<reference evidence="4 5" key="1">
    <citation type="submission" date="2019-04" db="EMBL/GenBank/DDBJ databases">
        <title>Fungal friends and foes A comparative genomics study of 23 Aspergillus species from section Flavi.</title>
        <authorList>
            <consortium name="DOE Joint Genome Institute"/>
            <person name="Kjaerbolling I."/>
            <person name="Vesth T.C."/>
            <person name="Frisvad J.C."/>
            <person name="Nybo J.L."/>
            <person name="Theobald S."/>
            <person name="Kildgaard S."/>
            <person name="Petersen T.I."/>
            <person name="Kuo A."/>
            <person name="Sato A."/>
            <person name="Lyhne E.K."/>
            <person name="Kogle M.E."/>
            <person name="Wiebenga A."/>
            <person name="Kun R.S."/>
            <person name="Lubbers R.J."/>
            <person name="Makela M.R."/>
            <person name="Barry K."/>
            <person name="Chovatia M."/>
            <person name="Clum A."/>
            <person name="Daum C."/>
            <person name="Haridas S."/>
            <person name="He G."/>
            <person name="LaButti K."/>
            <person name="Lipzen A."/>
            <person name="Mondo S."/>
            <person name="Pangilinan J."/>
            <person name="Riley R."/>
            <person name="Salamov A."/>
            <person name="Simmons B.A."/>
            <person name="Magnuson J.K."/>
            <person name="Henrissat B."/>
            <person name="Mortensen U.H."/>
            <person name="Larsen T.O."/>
            <person name="De vries R.P."/>
            <person name="Grigoriev I.V."/>
            <person name="Machida M."/>
            <person name="Baker S.E."/>
            <person name="Andersen M.R."/>
        </authorList>
    </citation>
    <scope>NUCLEOTIDE SEQUENCE [LARGE SCALE GENOMIC DNA]</scope>
    <source>
        <strain evidence="4 5">CBS 117618</strain>
    </source>
</reference>
<feature type="compositionally biased region" description="Polar residues" evidence="1">
    <location>
        <begin position="111"/>
        <end position="131"/>
    </location>
</feature>
<protein>
    <recommendedName>
        <fullName evidence="3">Subtelomeric hrmA-associated cluster protein AFUB-079030/YDR124W-like helical bundle domain-containing protein</fullName>
    </recommendedName>
</protein>
<evidence type="ECO:0000313" key="4">
    <source>
        <dbReference type="EMBL" id="KAB8200180.1"/>
    </source>
</evidence>
<evidence type="ECO:0000256" key="1">
    <source>
        <dbReference type="SAM" id="MobiDB-lite"/>
    </source>
</evidence>
<evidence type="ECO:0000313" key="5">
    <source>
        <dbReference type="Proteomes" id="UP000326532"/>
    </source>
</evidence>
<accession>A0A5N6D7Y9</accession>
<dbReference type="Proteomes" id="UP000326532">
    <property type="component" value="Unassembled WGS sequence"/>
</dbReference>
<dbReference type="VEuPathDB" id="FungiDB:BDV34DRAFT_205314"/>
<dbReference type="PANTHER" id="PTHR36102:SF1">
    <property type="entry name" value="YDR124W-LIKE HELICAL BUNDLE DOMAIN-CONTAINING PROTEIN"/>
    <property type="match status" value="1"/>
</dbReference>
<evidence type="ECO:0000256" key="2">
    <source>
        <dbReference type="SAM" id="Phobius"/>
    </source>
</evidence>
<feature type="region of interest" description="Disordered" evidence="1">
    <location>
        <begin position="1"/>
        <end position="23"/>
    </location>
</feature>
<dbReference type="Pfam" id="PF11001">
    <property type="entry name" value="AFUB_07903_YDR124W_hel"/>
    <property type="match status" value="1"/>
</dbReference>
<feature type="region of interest" description="Disordered" evidence="1">
    <location>
        <begin position="93"/>
        <end position="141"/>
    </location>
</feature>
<keyword evidence="5" id="KW-1185">Reference proteome</keyword>
<proteinExistence type="predicted"/>
<keyword evidence="2" id="KW-1133">Transmembrane helix</keyword>
<keyword evidence="2" id="KW-0472">Membrane</keyword>
<evidence type="ECO:0000259" key="3">
    <source>
        <dbReference type="Pfam" id="PF11001"/>
    </source>
</evidence>
<feature type="transmembrane region" description="Helical" evidence="2">
    <location>
        <begin position="508"/>
        <end position="527"/>
    </location>
</feature>
<name>A0A5N6D7Y9_ASPPA</name>
<dbReference type="InterPro" id="IPR021264">
    <property type="entry name" value="AFUB_079030/YDR124W-like"/>
</dbReference>
<dbReference type="PANTHER" id="PTHR36102">
    <property type="entry name" value="CHROMOSOME 10, WHOLE GENOME SHOTGUN SEQUENCE"/>
    <property type="match status" value="1"/>
</dbReference>
<feature type="region of interest" description="Disordered" evidence="1">
    <location>
        <begin position="349"/>
        <end position="387"/>
    </location>
</feature>
<feature type="domain" description="Subtelomeric hrmA-associated cluster protein AFUB-079030/YDR124W-like helical bundle" evidence="3">
    <location>
        <begin position="162"/>
        <end position="295"/>
    </location>
</feature>
<feature type="compositionally biased region" description="Polar residues" evidence="1">
    <location>
        <begin position="352"/>
        <end position="366"/>
    </location>
</feature>
<organism evidence="4 5">
    <name type="scientific">Aspergillus parasiticus</name>
    <dbReference type="NCBI Taxonomy" id="5067"/>
    <lineage>
        <taxon>Eukaryota</taxon>
        <taxon>Fungi</taxon>
        <taxon>Dikarya</taxon>
        <taxon>Ascomycota</taxon>
        <taxon>Pezizomycotina</taxon>
        <taxon>Eurotiomycetes</taxon>
        <taxon>Eurotiomycetidae</taxon>
        <taxon>Eurotiales</taxon>
        <taxon>Aspergillaceae</taxon>
        <taxon>Aspergillus</taxon>
        <taxon>Aspergillus subgen. Circumdati</taxon>
    </lineage>
</organism>
<feature type="compositionally biased region" description="Low complexity" evidence="1">
    <location>
        <begin position="370"/>
        <end position="384"/>
    </location>
</feature>